<evidence type="ECO:0000313" key="3">
    <source>
        <dbReference type="EMBL" id="KJK45738.1"/>
    </source>
</evidence>
<gene>
    <name evidence="3" type="ORF">UK23_25055</name>
</gene>
<dbReference type="AlphaFoldDB" id="A0A0F0GWD6"/>
<dbReference type="eggNOG" id="COG0438">
    <property type="taxonomic scope" value="Bacteria"/>
</dbReference>
<accession>A0A0F0GWD6</accession>
<dbReference type="PATRIC" id="fig|68170.10.peg.6268"/>
<evidence type="ECO:0000313" key="4">
    <source>
        <dbReference type="Proteomes" id="UP000033393"/>
    </source>
</evidence>
<keyword evidence="4" id="KW-1185">Reference proteome</keyword>
<name>A0A0F0GWD6_LENAE</name>
<protein>
    <recommendedName>
        <fullName evidence="5">Glycosyl transferase</fullName>
    </recommendedName>
</protein>
<evidence type="ECO:0000256" key="2">
    <source>
        <dbReference type="ARBA" id="ARBA00022679"/>
    </source>
</evidence>
<keyword evidence="2" id="KW-0808">Transferase</keyword>
<dbReference type="Proteomes" id="UP000033393">
    <property type="component" value="Unassembled WGS sequence"/>
</dbReference>
<dbReference type="Pfam" id="PF13692">
    <property type="entry name" value="Glyco_trans_1_4"/>
    <property type="match status" value="1"/>
</dbReference>
<proteinExistence type="predicted"/>
<dbReference type="Gene3D" id="3.40.50.2000">
    <property type="entry name" value="Glycogen Phosphorylase B"/>
    <property type="match status" value="1"/>
</dbReference>
<dbReference type="SUPFAM" id="SSF53756">
    <property type="entry name" value="UDP-Glycosyltransferase/glycogen phosphorylase"/>
    <property type="match status" value="1"/>
</dbReference>
<sequence>MPGLSRPGIRATTWPLVRAQIRWALRQLKRSPHAVVSFSFDDVLGMWDSSVRTVLYGTDDWVAGGELMGLDPGWLLGEESRALRQAQHVFAVTPELVRRWTGLGAPAQFLPNGVHTDAYSAVDSAEIPAVVSGLEGPVAGLVGRITARIDISLLEAVADTGMSLLMVGPRDPAWEPERWSSLVARPRVVHVDEVPFPELPGYYRKIDVGLTPYLDSSFNRASFPLKTLEYLAAGRPVVSTDLPASRWLASEAAGMVRIAAPGEFAAAAAQAASTERTAAAVASRQEFAAEHSWRRRSDAFAEAIGLVERGATVPAENSVGGER</sequence>
<evidence type="ECO:0000256" key="1">
    <source>
        <dbReference type="ARBA" id="ARBA00022676"/>
    </source>
</evidence>
<dbReference type="PANTHER" id="PTHR12526:SF510">
    <property type="entry name" value="D-INOSITOL 3-PHOSPHATE GLYCOSYLTRANSFERASE"/>
    <property type="match status" value="1"/>
</dbReference>
<dbReference type="PANTHER" id="PTHR12526">
    <property type="entry name" value="GLYCOSYLTRANSFERASE"/>
    <property type="match status" value="1"/>
</dbReference>
<keyword evidence="1" id="KW-0328">Glycosyltransferase</keyword>
<dbReference type="EMBL" id="JYJG01000199">
    <property type="protein sequence ID" value="KJK45738.1"/>
    <property type="molecule type" value="Genomic_DNA"/>
</dbReference>
<organism evidence="3 4">
    <name type="scientific">Lentzea aerocolonigenes</name>
    <name type="common">Lechevalieria aerocolonigenes</name>
    <name type="synonym">Saccharothrix aerocolonigenes</name>
    <dbReference type="NCBI Taxonomy" id="68170"/>
    <lineage>
        <taxon>Bacteria</taxon>
        <taxon>Bacillati</taxon>
        <taxon>Actinomycetota</taxon>
        <taxon>Actinomycetes</taxon>
        <taxon>Pseudonocardiales</taxon>
        <taxon>Pseudonocardiaceae</taxon>
        <taxon>Lentzea</taxon>
    </lineage>
</organism>
<evidence type="ECO:0008006" key="5">
    <source>
        <dbReference type="Google" id="ProtNLM"/>
    </source>
</evidence>
<reference evidence="3 4" key="1">
    <citation type="submission" date="2015-02" db="EMBL/GenBank/DDBJ databases">
        <authorList>
            <person name="Ju K.-S."/>
            <person name="Doroghazi J.R."/>
            <person name="Metcalf W."/>
        </authorList>
    </citation>
    <scope>NUCLEOTIDE SEQUENCE [LARGE SCALE GENOMIC DNA]</scope>
    <source>
        <strain evidence="3 4">NRRL B-16140</strain>
    </source>
</reference>
<dbReference type="GO" id="GO:0016757">
    <property type="term" value="F:glycosyltransferase activity"/>
    <property type="evidence" value="ECO:0007669"/>
    <property type="project" value="UniProtKB-KW"/>
</dbReference>
<comment type="caution">
    <text evidence="3">The sequence shown here is derived from an EMBL/GenBank/DDBJ whole genome shotgun (WGS) entry which is preliminary data.</text>
</comment>